<proteinExistence type="predicted"/>
<dbReference type="Pfam" id="PF08044">
    <property type="entry name" value="DUF1707"/>
    <property type="match status" value="1"/>
</dbReference>
<dbReference type="AlphaFoldDB" id="A0AAU4K2S7"/>
<dbReference type="KEGG" id="whr:OG579_00310"/>
<reference evidence="2 3" key="1">
    <citation type="submission" date="2022-10" db="EMBL/GenBank/DDBJ databases">
        <title>The complete genomes of actinobacterial strains from the NBC collection.</title>
        <authorList>
            <person name="Joergensen T.S."/>
            <person name="Alvarez Arevalo M."/>
            <person name="Sterndorff E.B."/>
            <person name="Faurdal D."/>
            <person name="Vuksanovic O."/>
            <person name="Mourched A.-S."/>
            <person name="Charusanti P."/>
            <person name="Shaw S."/>
            <person name="Blin K."/>
            <person name="Weber T."/>
        </authorList>
    </citation>
    <scope>NUCLEOTIDE SEQUENCE [LARGE SCALE GENOMIC DNA]</scope>
    <source>
        <strain evidence="2 3">NBC_00319</strain>
    </source>
</reference>
<dbReference type="EMBL" id="CP108021">
    <property type="protein sequence ID" value="WUM20346.1"/>
    <property type="molecule type" value="Genomic_DNA"/>
</dbReference>
<evidence type="ECO:0000259" key="1">
    <source>
        <dbReference type="Pfam" id="PF08044"/>
    </source>
</evidence>
<dbReference type="InterPro" id="IPR012551">
    <property type="entry name" value="DUF1707_SHOCT-like"/>
</dbReference>
<evidence type="ECO:0000313" key="2">
    <source>
        <dbReference type="EMBL" id="WUM20346.1"/>
    </source>
</evidence>
<dbReference type="RefSeq" id="WP_328857688.1">
    <property type="nucleotide sequence ID" value="NZ_CP108021.1"/>
</dbReference>
<organism evidence="2 3">
    <name type="scientific">Williamsia herbipolensis</name>
    <dbReference type="NCBI Taxonomy" id="1603258"/>
    <lineage>
        <taxon>Bacteria</taxon>
        <taxon>Bacillati</taxon>
        <taxon>Actinomycetota</taxon>
        <taxon>Actinomycetes</taxon>
        <taxon>Mycobacteriales</taxon>
        <taxon>Nocardiaceae</taxon>
        <taxon>Williamsia</taxon>
    </lineage>
</organism>
<evidence type="ECO:0000313" key="3">
    <source>
        <dbReference type="Proteomes" id="UP001432128"/>
    </source>
</evidence>
<dbReference type="PANTHER" id="PTHR40763">
    <property type="entry name" value="MEMBRANE PROTEIN-RELATED"/>
    <property type="match status" value="1"/>
</dbReference>
<dbReference type="PANTHER" id="PTHR40763:SF5">
    <property type="entry name" value="MEMBRANE PROTEIN"/>
    <property type="match status" value="1"/>
</dbReference>
<feature type="domain" description="DUF1707" evidence="1">
    <location>
        <begin position="9"/>
        <end position="61"/>
    </location>
</feature>
<name>A0AAU4K2S7_9NOCA</name>
<dbReference type="Proteomes" id="UP001432128">
    <property type="component" value="Chromosome"/>
</dbReference>
<accession>A0AAU4K2S7</accession>
<protein>
    <submittedName>
        <fullName evidence="2">DUF1707 domain-containing protein</fullName>
    </submittedName>
</protein>
<keyword evidence="3" id="KW-1185">Reference proteome</keyword>
<sequence>MVGQPDDAIRVGNPERERAITHLNDAFATGYIDIAEFEERSGRVYESKTRGDLRSVLENLPVAASLFPDTPAAAETGVPVAPPRPVVFDANWETVRRKGTWDAPSNILVTGTMGTVDLDFTNAVIPTATVTLQLQVSAMTVKLRVGSDQEIRSTGLTTSGMSGVKDKAGAPTRPGGAVIDVIGSISAMTGLTIKRS</sequence>
<gene>
    <name evidence="2" type="ORF">OG579_00310</name>
</gene>